<feature type="transmembrane region" description="Helical" evidence="1">
    <location>
        <begin position="307"/>
        <end position="325"/>
    </location>
</feature>
<evidence type="ECO:0000313" key="3">
    <source>
        <dbReference type="Proteomes" id="UP000505210"/>
    </source>
</evidence>
<organism evidence="2 3">
    <name type="scientific">Thermoleptolyngbya sichuanensis A183</name>
    <dbReference type="NCBI Taxonomy" id="2737172"/>
    <lineage>
        <taxon>Bacteria</taxon>
        <taxon>Bacillati</taxon>
        <taxon>Cyanobacteriota</taxon>
        <taxon>Cyanophyceae</taxon>
        <taxon>Oculatellales</taxon>
        <taxon>Oculatellaceae</taxon>
        <taxon>Thermoleptolyngbya</taxon>
        <taxon>Thermoleptolyngbya sichuanensis</taxon>
    </lineage>
</organism>
<evidence type="ECO:0000256" key="1">
    <source>
        <dbReference type="SAM" id="Phobius"/>
    </source>
</evidence>
<gene>
    <name evidence="2" type="ORF">HPC62_03945</name>
</gene>
<evidence type="ECO:0000313" key="2">
    <source>
        <dbReference type="EMBL" id="QKD81443.1"/>
    </source>
</evidence>
<feature type="transmembrane region" description="Helical" evidence="1">
    <location>
        <begin position="345"/>
        <end position="365"/>
    </location>
</feature>
<feature type="transmembrane region" description="Helical" evidence="1">
    <location>
        <begin position="258"/>
        <end position="276"/>
    </location>
</feature>
<feature type="transmembrane region" description="Helical" evidence="1">
    <location>
        <begin position="189"/>
        <end position="209"/>
    </location>
</feature>
<dbReference type="RefSeq" id="WP_172353841.1">
    <property type="nucleotide sequence ID" value="NZ_CP053661.1"/>
</dbReference>
<name>A0A6M8BE44_9CYAN</name>
<dbReference type="SUPFAM" id="SSF103473">
    <property type="entry name" value="MFS general substrate transporter"/>
    <property type="match status" value="1"/>
</dbReference>
<protein>
    <recommendedName>
        <fullName evidence="4">MFS transporter</fullName>
    </recommendedName>
</protein>
<keyword evidence="1" id="KW-0812">Transmembrane</keyword>
<accession>A0A6M8BE44</accession>
<dbReference type="Proteomes" id="UP000505210">
    <property type="component" value="Chromosome"/>
</dbReference>
<dbReference type="EMBL" id="CP053661">
    <property type="protein sequence ID" value="QKD81443.1"/>
    <property type="molecule type" value="Genomic_DNA"/>
</dbReference>
<feature type="transmembrane region" description="Helical" evidence="1">
    <location>
        <begin position="475"/>
        <end position="493"/>
    </location>
</feature>
<feature type="transmembrane region" description="Helical" evidence="1">
    <location>
        <begin position="386"/>
        <end position="408"/>
    </location>
</feature>
<keyword evidence="1" id="KW-0472">Membrane</keyword>
<proteinExistence type="predicted"/>
<keyword evidence="3" id="KW-1185">Reference proteome</keyword>
<dbReference type="AlphaFoldDB" id="A0A6M8BE44"/>
<evidence type="ECO:0008006" key="4">
    <source>
        <dbReference type="Google" id="ProtNLM"/>
    </source>
</evidence>
<keyword evidence="1" id="KW-1133">Transmembrane helix</keyword>
<feature type="transmembrane region" description="Helical" evidence="1">
    <location>
        <begin position="443"/>
        <end position="463"/>
    </location>
</feature>
<dbReference type="KEGG" id="theu:HPC62_03945"/>
<sequence>MPLQWRSPVQVARNSGSNPSWAAKSVVSEYAVSEYAVSEYAWRFGQGSPCISAIATLCWLSPESSQNCGITHALAMPLNVNQFLNVRADETRLVLTLGFALFANALAQKVSEIASLSNFLVDVGPSQFLVVLVLSSLITIAMTGLQSLWVDRFDRLTMVRGISAILALSFMVLRLMFLLRTPGWLNYGLFYLLSDQQLIFFPMAFWVLSSDVFDVAQSKRLFPLLGSLGFAGSLVGIGITALSPGLFLHLQIKPEELLMLNILLYFLMYVGLEMGLKDTKLRQIQQKSETLREALSEGWEFVSQVPAFRYLMVSILAMIVCETIVEYRFYAVSGGAIANAGTYQTFLSLFTLGRTVAYLGIQTFLTQRLITHLQLKDLFLVQPVSSLLGASAMLAMPGLGGAIAGVSLQKLPQYSIDETARKAFAGLVPEERRGRVSLLLDSYLVSLGSILGALMTGAILLVGRLGWGDRLPPHLLYLGVAGLMALLSLWAVLQMRAVYDKSLLNWRLKRRQRGKSVLDKLEF</sequence>
<reference evidence="2 3" key="1">
    <citation type="submission" date="2020-05" db="EMBL/GenBank/DDBJ databases">
        <title>Complete genome sequence of of a novel Thermoleptolyngbya strain isolated from hot springs of Ganzi, Sichuan China.</title>
        <authorList>
            <person name="Tang J."/>
            <person name="Daroch M."/>
            <person name="Li L."/>
            <person name="Waleron K."/>
            <person name="Waleron M."/>
            <person name="Waleron M."/>
        </authorList>
    </citation>
    <scope>NUCLEOTIDE SEQUENCE [LARGE SCALE GENOMIC DNA]</scope>
    <source>
        <strain evidence="2 3">PKUAC-SCTA183</strain>
    </source>
</reference>
<dbReference type="InterPro" id="IPR036259">
    <property type="entry name" value="MFS_trans_sf"/>
</dbReference>
<feature type="transmembrane region" description="Helical" evidence="1">
    <location>
        <begin position="221"/>
        <end position="246"/>
    </location>
</feature>
<feature type="transmembrane region" description="Helical" evidence="1">
    <location>
        <begin position="127"/>
        <end position="145"/>
    </location>
</feature>
<feature type="transmembrane region" description="Helical" evidence="1">
    <location>
        <begin position="157"/>
        <end position="177"/>
    </location>
</feature>